<feature type="signal peptide" evidence="1">
    <location>
        <begin position="1"/>
        <end position="17"/>
    </location>
</feature>
<evidence type="ECO:0000256" key="1">
    <source>
        <dbReference type="SAM" id="SignalP"/>
    </source>
</evidence>
<dbReference type="Proteomes" id="UP000196531">
    <property type="component" value="Unassembled WGS sequence"/>
</dbReference>
<dbReference type="AlphaFoldDB" id="A0A1Y5F7Y4"/>
<evidence type="ECO:0000313" key="2">
    <source>
        <dbReference type="EMBL" id="OUR93647.1"/>
    </source>
</evidence>
<proteinExistence type="predicted"/>
<comment type="caution">
    <text evidence="2">The sequence shown here is derived from an EMBL/GenBank/DDBJ whole genome shotgun (WGS) entry which is preliminary data.</text>
</comment>
<dbReference type="EMBL" id="MAAO01000015">
    <property type="protein sequence ID" value="OUR93647.1"/>
    <property type="molecule type" value="Genomic_DNA"/>
</dbReference>
<accession>A0A1Y5F7Y4</accession>
<sequence length="254" mass="28412">MRKILFLYFLISVSALAVPDEVHFFFVSPKRTSLYEGFNLFPILSGSYLAANETECVPMGDGCFHPQLGFVEGDAGAGKKDQILKPLKTINSSEVDLVKCDKGNYFDIFCGKATGGPSRRTGVEVWIDTSSSMRNIDYNSDPQFCERRTIVKKVRDACGEKINFQIFDTAKKELGVASGSCQNYGLNNQKKMIKWIKDSNAKVVYLITDIDEYSIELRDFLVSISAQIYGGDFGAYSMKDLQQFMDGAVSKYCK</sequence>
<keyword evidence="1" id="KW-0732">Signal</keyword>
<evidence type="ECO:0008006" key="4">
    <source>
        <dbReference type="Google" id="ProtNLM"/>
    </source>
</evidence>
<gene>
    <name evidence="2" type="ORF">A9Q84_19460</name>
</gene>
<name>A0A1Y5F7Y4_9BACT</name>
<organism evidence="2 3">
    <name type="scientific">Halobacteriovorax marinus</name>
    <dbReference type="NCBI Taxonomy" id="97084"/>
    <lineage>
        <taxon>Bacteria</taxon>
        <taxon>Pseudomonadati</taxon>
        <taxon>Bdellovibrionota</taxon>
        <taxon>Bacteriovoracia</taxon>
        <taxon>Bacteriovoracales</taxon>
        <taxon>Halobacteriovoraceae</taxon>
        <taxon>Halobacteriovorax</taxon>
    </lineage>
</organism>
<protein>
    <recommendedName>
        <fullName evidence="4">VWFA domain-containing protein</fullName>
    </recommendedName>
</protein>
<reference evidence="3" key="1">
    <citation type="journal article" date="2017" name="Proc. Natl. Acad. Sci. U.S.A.">
        <title>Simulation of Deepwater Horizon oil plume reveals substrate specialization within a complex community of hydrocarbon-degraders.</title>
        <authorList>
            <person name="Hu P."/>
            <person name="Dubinsky E.A."/>
            <person name="Probst A.J."/>
            <person name="Wang J."/>
            <person name="Sieber C.M.K."/>
            <person name="Tom L.M."/>
            <person name="Gardinali P."/>
            <person name="Banfield J.F."/>
            <person name="Atlas R.M."/>
            <person name="Andersen G.L."/>
        </authorList>
    </citation>
    <scope>NUCLEOTIDE SEQUENCE [LARGE SCALE GENOMIC DNA]</scope>
</reference>
<feature type="chain" id="PRO_5013300268" description="VWFA domain-containing protein" evidence="1">
    <location>
        <begin position="18"/>
        <end position="254"/>
    </location>
</feature>
<evidence type="ECO:0000313" key="3">
    <source>
        <dbReference type="Proteomes" id="UP000196531"/>
    </source>
</evidence>